<feature type="compositionally biased region" description="Low complexity" evidence="1">
    <location>
        <begin position="34"/>
        <end position="48"/>
    </location>
</feature>
<feature type="signal peptide" evidence="2">
    <location>
        <begin position="1"/>
        <end position="27"/>
    </location>
</feature>
<dbReference type="OrthoDB" id="9796962at2"/>
<keyword evidence="4" id="KW-1185">Reference proteome</keyword>
<dbReference type="PANTHER" id="PTHR36302:SF1">
    <property type="entry name" value="COPPER CHAPERONE PCU(A)C"/>
    <property type="match status" value="1"/>
</dbReference>
<evidence type="ECO:0000313" key="4">
    <source>
        <dbReference type="Proteomes" id="UP000016943"/>
    </source>
</evidence>
<evidence type="ECO:0000256" key="2">
    <source>
        <dbReference type="SAM" id="SignalP"/>
    </source>
</evidence>
<feature type="region of interest" description="Disordered" evidence="1">
    <location>
        <begin position="180"/>
        <end position="208"/>
    </location>
</feature>
<protein>
    <recommendedName>
        <fullName evidence="5">Copper chaperone PCu(A)C</fullName>
    </recommendedName>
</protein>
<dbReference type="eggNOG" id="COG2847">
    <property type="taxonomic scope" value="Bacteria"/>
</dbReference>
<dbReference type="PROSITE" id="PS51257">
    <property type="entry name" value="PROKAR_LIPOPROTEIN"/>
    <property type="match status" value="1"/>
</dbReference>
<dbReference type="InterPro" id="IPR007410">
    <property type="entry name" value="LpqE-like"/>
</dbReference>
<name>U3GUQ7_9CORY</name>
<feature type="region of interest" description="Disordered" evidence="1">
    <location>
        <begin position="24"/>
        <end position="68"/>
    </location>
</feature>
<dbReference type="STRING" id="1348662.CARG_05465"/>
<dbReference type="RefSeq" id="WP_020976383.1">
    <property type="nucleotide sequence ID" value="NC_022198.1"/>
</dbReference>
<dbReference type="InterPro" id="IPR036182">
    <property type="entry name" value="PCuAC_sf"/>
</dbReference>
<evidence type="ECO:0008006" key="5">
    <source>
        <dbReference type="Google" id="ProtNLM"/>
    </source>
</evidence>
<organism evidence="3 4">
    <name type="scientific">Corynebacterium argentoratense DSM 44202</name>
    <dbReference type="NCBI Taxonomy" id="1348662"/>
    <lineage>
        <taxon>Bacteria</taxon>
        <taxon>Bacillati</taxon>
        <taxon>Actinomycetota</taxon>
        <taxon>Actinomycetes</taxon>
        <taxon>Mycobacteriales</taxon>
        <taxon>Corynebacteriaceae</taxon>
        <taxon>Corynebacterium</taxon>
    </lineage>
</organism>
<reference evidence="3 4" key="1">
    <citation type="journal article" date="2013" name="Genome Announc.">
        <title>Whole-Genome Sequence of the Clinical Strain Corynebacterium argentoratense DSM 44202, Isolated from a Human Throat Specimen.</title>
        <authorList>
            <person name="Bomholt C."/>
            <person name="Glaub A."/>
            <person name="Gravermann K."/>
            <person name="Albersmeier A."/>
            <person name="Brinkrolf K."/>
            <person name="Ruckert C."/>
            <person name="Tauch A."/>
        </authorList>
    </citation>
    <scope>NUCLEOTIDE SEQUENCE [LARGE SCALE GENOMIC DNA]</scope>
    <source>
        <strain evidence="3">DSM 44202</strain>
    </source>
</reference>
<keyword evidence="2" id="KW-0732">Signal</keyword>
<accession>U3GUQ7</accession>
<dbReference type="EMBL" id="CP006365">
    <property type="protein sequence ID" value="AGU15230.1"/>
    <property type="molecule type" value="Genomic_DNA"/>
</dbReference>
<dbReference type="Proteomes" id="UP000016943">
    <property type="component" value="Chromosome"/>
</dbReference>
<dbReference type="HOGENOM" id="CLU_100939_0_0_11"/>
<feature type="chain" id="PRO_5004643181" description="Copper chaperone PCu(A)C" evidence="2">
    <location>
        <begin position="28"/>
        <end position="208"/>
    </location>
</feature>
<sequence length="208" mass="21912">MKTTRTIAALATIALLGLSACSNSETASDTKVDTATSVESTSPSAESSSEAKDEHKHSHAPVTMTDGYVKAKGADKKMTAIFGTLVNESDTPQHVTGFSTNLGDYSYEIHEVVDGKMQQKADGIVIPANGTYVLEPGHDHLMIMGISEEVPAGSNVDLTLNFEDGSHAHIDNLPVRTLGAGEESYGDQAGHEGHEGHGDHAEHAGHNH</sequence>
<dbReference type="PANTHER" id="PTHR36302">
    <property type="entry name" value="BLR7088 PROTEIN"/>
    <property type="match status" value="1"/>
</dbReference>
<dbReference type="Gene3D" id="2.60.40.1890">
    <property type="entry name" value="PCu(A)C copper chaperone"/>
    <property type="match status" value="1"/>
</dbReference>
<gene>
    <name evidence="3" type="ORF">CARG_05465</name>
</gene>
<dbReference type="SUPFAM" id="SSF110087">
    <property type="entry name" value="DR1885-like metal-binding protein"/>
    <property type="match status" value="1"/>
</dbReference>
<evidence type="ECO:0000313" key="3">
    <source>
        <dbReference type="EMBL" id="AGU15230.1"/>
    </source>
</evidence>
<dbReference type="Pfam" id="PF04314">
    <property type="entry name" value="PCuAC"/>
    <property type="match status" value="1"/>
</dbReference>
<dbReference type="InterPro" id="IPR058248">
    <property type="entry name" value="Lxx211020-like"/>
</dbReference>
<proteinExistence type="predicted"/>
<evidence type="ECO:0000256" key="1">
    <source>
        <dbReference type="SAM" id="MobiDB-lite"/>
    </source>
</evidence>
<dbReference type="PATRIC" id="fig|1348662.3.peg.1074"/>
<dbReference type="KEGG" id="caz:CARG_05465"/>
<dbReference type="AlphaFoldDB" id="U3GUQ7"/>
<dbReference type="GeneID" id="78249871"/>
<feature type="compositionally biased region" description="Basic and acidic residues" evidence="1">
    <location>
        <begin position="189"/>
        <end position="208"/>
    </location>
</feature>